<gene>
    <name evidence="1" type="primary">N758_0989</name>
</gene>
<dbReference type="EMBL" id="KU665241">
    <property type="protein sequence ID" value="AQY60975.1"/>
    <property type="molecule type" value="Genomic_DNA"/>
</dbReference>
<evidence type="ECO:0000313" key="1">
    <source>
        <dbReference type="EMBL" id="AQY60975.1"/>
    </source>
</evidence>
<organism evidence="1">
    <name type="scientific">Planktothrix agardhii No758</name>
    <dbReference type="NCBI Taxonomy" id="1964479"/>
    <lineage>
        <taxon>Bacteria</taxon>
        <taxon>Bacillati</taxon>
        <taxon>Cyanobacteriota</taxon>
        <taxon>Cyanophyceae</taxon>
        <taxon>Oscillatoriophycideae</taxon>
        <taxon>Oscillatoriales</taxon>
        <taxon>Microcoleaceae</taxon>
        <taxon>Planktothrix</taxon>
    </lineage>
</organism>
<protein>
    <submittedName>
        <fullName evidence="1">Uncharacterized protein</fullName>
    </submittedName>
</protein>
<reference evidence="1" key="1">
    <citation type="journal article" date="2017" name="Front. Microbiol.">
        <title>Evolution of Anabaenopeptin Peptide Structural Variability in the Cyanobacterium Planktothrix.</title>
        <authorList>
            <person name="Entfellner E."/>
            <person name="Frei M."/>
            <person name="Christiansen G."/>
            <person name="Deng L."/>
            <person name="Blom J."/>
            <person name="Kurmayer R."/>
        </authorList>
    </citation>
    <scope>NUCLEOTIDE SEQUENCE</scope>
    <source>
        <strain evidence="1">No758</strain>
    </source>
</reference>
<dbReference type="AlphaFoldDB" id="A0A1U9WXE5"/>
<name>A0A1U9WXE5_PLAAG</name>
<sequence>MVNKIALCKEKERLDESAIDAKSIEYFLQANLNPNSLDDEIQEFFREVAALKGKSVQDTLKEMEQGTQKYLEAIDMEISFKNDIPTDIEKYVDKIKKISEGIESCWDLFSAESHDFFIKLAYDFSCQDSIKLQGWRGLQVKLKLLLPSLQSGRNLFKDYQDSFLLIPQAVDRAVELRKSKSTSQLWSTAQTLLKQAKLIPVKQPKLSSFLKNLGQTPDEQIKNNQAAMNWAKERLQAIQTKWNGELS</sequence>
<accession>A0A1U9WXE5</accession>
<proteinExistence type="predicted"/>